<dbReference type="Proteomes" id="UP001626550">
    <property type="component" value="Unassembled WGS sequence"/>
</dbReference>
<feature type="signal peptide" evidence="1">
    <location>
        <begin position="1"/>
        <end position="16"/>
    </location>
</feature>
<proteinExistence type="predicted"/>
<accession>A0ABD2PPP3</accession>
<protein>
    <submittedName>
        <fullName evidence="2">Uncharacterized protein</fullName>
    </submittedName>
</protein>
<reference evidence="2 3" key="1">
    <citation type="submission" date="2024-11" db="EMBL/GenBank/DDBJ databases">
        <title>Adaptive evolution of stress response genes in parasites aligns with host niche diversity.</title>
        <authorList>
            <person name="Hahn C."/>
            <person name="Resl P."/>
        </authorList>
    </citation>
    <scope>NUCLEOTIDE SEQUENCE [LARGE SCALE GENOMIC DNA]</scope>
    <source>
        <strain evidence="2">EGGRZ-B1_66</strain>
        <tissue evidence="2">Body</tissue>
    </source>
</reference>
<feature type="chain" id="PRO_5044866021" evidence="1">
    <location>
        <begin position="17"/>
        <end position="251"/>
    </location>
</feature>
<organism evidence="2 3">
    <name type="scientific">Cichlidogyrus casuarinus</name>
    <dbReference type="NCBI Taxonomy" id="1844966"/>
    <lineage>
        <taxon>Eukaryota</taxon>
        <taxon>Metazoa</taxon>
        <taxon>Spiralia</taxon>
        <taxon>Lophotrochozoa</taxon>
        <taxon>Platyhelminthes</taxon>
        <taxon>Monogenea</taxon>
        <taxon>Monopisthocotylea</taxon>
        <taxon>Dactylogyridea</taxon>
        <taxon>Ancyrocephalidae</taxon>
        <taxon>Cichlidogyrus</taxon>
    </lineage>
</organism>
<dbReference type="EMBL" id="JBJKFK010004627">
    <property type="protein sequence ID" value="KAL3308842.1"/>
    <property type="molecule type" value="Genomic_DNA"/>
</dbReference>
<name>A0ABD2PPP3_9PLAT</name>
<keyword evidence="1" id="KW-0732">Signal</keyword>
<comment type="caution">
    <text evidence="2">The sequence shown here is derived from an EMBL/GenBank/DDBJ whole genome shotgun (WGS) entry which is preliminary data.</text>
</comment>
<evidence type="ECO:0000313" key="3">
    <source>
        <dbReference type="Proteomes" id="UP001626550"/>
    </source>
</evidence>
<evidence type="ECO:0000313" key="2">
    <source>
        <dbReference type="EMBL" id="KAL3308842.1"/>
    </source>
</evidence>
<sequence length="251" mass="28941">MKISLLLLLLVTSVLSIDNAFIDCTPQDSDLRDCFLKANMSAAMVEFHYSSVWNMTMRMNIVTNNLRNFTFPTEEFQSLFLSLQFHSGPNWPIMLSIGNSSKMEYPVEGTPYVLVASNTTAQFDWELKMKPIGTGSTWLDLNMNVAMIGPNNNRSYSIECCAYDHAFLQNLNANYPNQTREPIASVEINIGYSKISLPAAIIRIKFRTIYNLMIPIYRKQHQTTEHQMRKYRCSFSSQPQMTNKPEWQFNQ</sequence>
<evidence type="ECO:0000256" key="1">
    <source>
        <dbReference type="SAM" id="SignalP"/>
    </source>
</evidence>
<dbReference type="AlphaFoldDB" id="A0ABD2PPP3"/>
<keyword evidence="3" id="KW-1185">Reference proteome</keyword>
<gene>
    <name evidence="2" type="ORF">Ciccas_012621</name>
</gene>